<feature type="coiled-coil region" evidence="4">
    <location>
        <begin position="744"/>
        <end position="771"/>
    </location>
</feature>
<dbReference type="CTD" id="23137"/>
<dbReference type="GO" id="GO:0005634">
    <property type="term" value="C:nucleus"/>
    <property type="evidence" value="ECO:0007669"/>
    <property type="project" value="TreeGrafter"/>
</dbReference>
<evidence type="ECO:0000256" key="3">
    <source>
        <dbReference type="ARBA" id="ARBA00023054"/>
    </source>
</evidence>
<dbReference type="OrthoDB" id="10254973at2759"/>
<dbReference type="SUPFAM" id="SSF52540">
    <property type="entry name" value="P-loop containing nucleoside triphosphate hydrolases"/>
    <property type="match status" value="2"/>
</dbReference>
<proteinExistence type="inferred from homology"/>
<keyword evidence="3 4" id="KW-0175">Coiled coil</keyword>
<evidence type="ECO:0000259" key="5">
    <source>
        <dbReference type="Pfam" id="PF02463"/>
    </source>
</evidence>
<dbReference type="PANTHER" id="PTHR45916:SF1">
    <property type="entry name" value="STRUCTURAL MAINTENANCE OF CHROMOSOMES PROTEIN 5"/>
    <property type="match status" value="1"/>
</dbReference>
<name>A0A8B7N269_HYAAZ</name>
<dbReference type="Pfam" id="PF02463">
    <property type="entry name" value="SMC_N"/>
    <property type="match status" value="1"/>
</dbReference>
<feature type="domain" description="RecF/RecN/SMC N-terminal" evidence="5">
    <location>
        <begin position="8"/>
        <end position="1002"/>
    </location>
</feature>
<dbReference type="Proteomes" id="UP000694843">
    <property type="component" value="Unplaced"/>
</dbReference>
<evidence type="ECO:0000313" key="7">
    <source>
        <dbReference type="RefSeq" id="XP_018007314.1"/>
    </source>
</evidence>
<evidence type="ECO:0000256" key="2">
    <source>
        <dbReference type="ARBA" id="ARBA00018687"/>
    </source>
</evidence>
<dbReference type="RefSeq" id="XP_018007314.1">
    <property type="nucleotide sequence ID" value="XM_018151825.2"/>
</dbReference>
<dbReference type="AlphaFoldDB" id="A0A8B7N269"/>
<evidence type="ECO:0000313" key="6">
    <source>
        <dbReference type="Proteomes" id="UP000694843"/>
    </source>
</evidence>
<reference evidence="7" key="1">
    <citation type="submission" date="2025-08" db="UniProtKB">
        <authorList>
            <consortium name="RefSeq"/>
        </authorList>
    </citation>
    <scope>IDENTIFICATION</scope>
    <source>
        <tissue evidence="7">Whole organism</tissue>
    </source>
</reference>
<feature type="coiled-coil region" evidence="4">
    <location>
        <begin position="608"/>
        <end position="666"/>
    </location>
</feature>
<gene>
    <name evidence="7" type="primary">LOC108665102</name>
</gene>
<comment type="similarity">
    <text evidence="1">Belongs to the SMC family. SMC5 subfamily.</text>
</comment>
<keyword evidence="6" id="KW-1185">Reference proteome</keyword>
<dbReference type="KEGG" id="hazt:108665102"/>
<feature type="coiled-coil region" evidence="4">
    <location>
        <begin position="813"/>
        <end position="861"/>
    </location>
</feature>
<dbReference type="PANTHER" id="PTHR45916">
    <property type="entry name" value="STRUCTURAL MAINTENANCE OF CHROMOSOMES PROTEIN 5"/>
    <property type="match status" value="1"/>
</dbReference>
<accession>A0A8B7N269</accession>
<evidence type="ECO:0000256" key="4">
    <source>
        <dbReference type="SAM" id="Coils"/>
    </source>
</evidence>
<dbReference type="InterPro" id="IPR003395">
    <property type="entry name" value="RecF/RecN/SMC_N"/>
</dbReference>
<dbReference type="Gene3D" id="3.40.50.300">
    <property type="entry name" value="P-loop containing nucleotide triphosphate hydrolases"/>
    <property type="match status" value="2"/>
</dbReference>
<organism evidence="6 7">
    <name type="scientific">Hyalella azteca</name>
    <name type="common">Amphipod</name>
    <dbReference type="NCBI Taxonomy" id="294128"/>
    <lineage>
        <taxon>Eukaryota</taxon>
        <taxon>Metazoa</taxon>
        <taxon>Ecdysozoa</taxon>
        <taxon>Arthropoda</taxon>
        <taxon>Crustacea</taxon>
        <taxon>Multicrustacea</taxon>
        <taxon>Malacostraca</taxon>
        <taxon>Eumalacostraca</taxon>
        <taxon>Peracarida</taxon>
        <taxon>Amphipoda</taxon>
        <taxon>Senticaudata</taxon>
        <taxon>Talitrida</taxon>
        <taxon>Talitroidea</taxon>
        <taxon>Hyalellidae</taxon>
        <taxon>Hyalella</taxon>
    </lineage>
</organism>
<sequence>MAFIEGNIVRIYMKDFLTFDEMELCPKPHLNVIIGPNGTGKSTIMCGLALVLSNKTTVTGRGKEVSEYVKHGKEMAVIEVEIFRGQSRKGGNLVVRREFNKANANQFYLQGQSVSFKEVDSNLKKLGIQVDNLCQFLPQDRVVEFAKMNSMQLLENTEKTVGGQQLYNQHMQLCSRGGDLQQLRQRQQQIREQHQTEVDKNQRVDAEVQNHHKRAQLQREIEKLQQRRLWFLYTKLRVDHIERKKNRDALVAELKALKDRWQPDVDRITAVKNDSEDMKKKILIEERVVSNISSEATSLESRLNDFVEQRQDAVRDYENKEKVHHQQQRQLQDLHKQLATIESQIETLDEQEGKIGVMDEETLTRAINELTLEGQGLSRRLAGVQEEALEVQDTRRNHLATARDLKQRIDNLNDTSQRRLQLLQQRHRDAYQAAIWLQQNTNRFKDVVYPPICTLLNVLSPEYAQYVEDRVPRADLIAFVCRDKDDVNLLKRFTDEKRWTINIVHSGSDDLSQFRPDKPEHYIKNLGFDTYLLQTIEGPGAVLHYLCKTYKLHNIPVALGDKVNVQRVLKDFMSFYIADSRYTQSRSRYSNDVMTNLSQVQKPMLLTQNLQHDRLNALNEQLRQLQQEINSKEERLKCLHASETELSRAIEEKRRQKQQMLQQRNNRKTLLARRDHKQEQINRTAQDQVNLADALALKEHKMQLASRDALKAAEGLCELRQRHCSAKHNLVIMRAYYKYQCDSVTELTNAFQEMEETVALKKQEVNDATMRVRESMRSGQDTLAELLRSLGLEKPTEIDEEVRSRFNAGIQGLEATEEELNKIEAHRDCLVTADSQVVAEFNQRKKNIENLALQLEKLTTEEQRGTSDLMAMRAEWLNSINKLTETISASFSRLMARMKCAGEVKLSTPDNEDDLSKYGLTIWVRFRGSEKLRELTAMQQSGGERAVSTALYLLALQTMSTVPFRCADEINQGMDAENERQMITMLVEHMTDLNASQYFLVTPKLLPNFPYNDRVNVICVINGPKVACKIPVEAAIKRKKKLNSKGK</sequence>
<dbReference type="GO" id="GO:0000724">
    <property type="term" value="P:double-strand break repair via homologous recombination"/>
    <property type="evidence" value="ECO:0007669"/>
    <property type="project" value="TreeGrafter"/>
</dbReference>
<dbReference type="OMA" id="RFWTSQP"/>
<dbReference type="GO" id="GO:0030915">
    <property type="term" value="C:Smc5-Smc6 complex"/>
    <property type="evidence" value="ECO:0007669"/>
    <property type="project" value="TreeGrafter"/>
</dbReference>
<feature type="coiled-coil region" evidence="4">
    <location>
        <begin position="317"/>
        <end position="426"/>
    </location>
</feature>
<feature type="coiled-coil region" evidence="4">
    <location>
        <begin position="180"/>
        <end position="227"/>
    </location>
</feature>
<protein>
    <recommendedName>
        <fullName evidence="2">Structural maintenance of chromosomes protein 5</fullName>
    </recommendedName>
</protein>
<dbReference type="GO" id="GO:0003697">
    <property type="term" value="F:single-stranded DNA binding"/>
    <property type="evidence" value="ECO:0007669"/>
    <property type="project" value="TreeGrafter"/>
</dbReference>
<dbReference type="GeneID" id="108665102"/>
<evidence type="ECO:0000256" key="1">
    <source>
        <dbReference type="ARBA" id="ARBA00010171"/>
    </source>
</evidence>
<dbReference type="InterPro" id="IPR027417">
    <property type="entry name" value="P-loop_NTPase"/>
</dbReference>